<reference evidence="3 4" key="1">
    <citation type="submission" date="2019-03" db="EMBL/GenBank/DDBJ databases">
        <title>Genomics of glacier-inhabiting Cryobacterium strains.</title>
        <authorList>
            <person name="Liu Q."/>
            <person name="Xin Y.-H."/>
        </authorList>
    </citation>
    <scope>NUCLEOTIDE SEQUENCE [LARGE SCALE GENOMIC DNA]</scope>
    <source>
        <strain evidence="3 4">Sr59</strain>
    </source>
</reference>
<feature type="transmembrane region" description="Helical" evidence="1">
    <location>
        <begin position="213"/>
        <end position="234"/>
    </location>
</feature>
<feature type="transmembrane region" description="Helical" evidence="1">
    <location>
        <begin position="91"/>
        <end position="112"/>
    </location>
</feature>
<keyword evidence="4" id="KW-1185">Reference proteome</keyword>
<dbReference type="GO" id="GO:0008237">
    <property type="term" value="F:metallopeptidase activity"/>
    <property type="evidence" value="ECO:0007669"/>
    <property type="project" value="UniProtKB-KW"/>
</dbReference>
<evidence type="ECO:0000259" key="2">
    <source>
        <dbReference type="Pfam" id="PF02517"/>
    </source>
</evidence>
<dbReference type="Pfam" id="PF02517">
    <property type="entry name" value="Rce1-like"/>
    <property type="match status" value="1"/>
</dbReference>
<proteinExistence type="predicted"/>
<feature type="transmembrane region" description="Helical" evidence="1">
    <location>
        <begin position="49"/>
        <end position="71"/>
    </location>
</feature>
<dbReference type="GO" id="GO:0004175">
    <property type="term" value="F:endopeptidase activity"/>
    <property type="evidence" value="ECO:0007669"/>
    <property type="project" value="UniProtKB-ARBA"/>
</dbReference>
<name>A0A4R9BYG2_9MICO</name>
<feature type="transmembrane region" description="Helical" evidence="1">
    <location>
        <begin position="22"/>
        <end position="43"/>
    </location>
</feature>
<dbReference type="OrthoDB" id="3693644at2"/>
<keyword evidence="3" id="KW-0378">Hydrolase</keyword>
<keyword evidence="1" id="KW-1133">Transmembrane helix</keyword>
<dbReference type="AlphaFoldDB" id="A0A4R9BYG2"/>
<dbReference type="InterPro" id="IPR003675">
    <property type="entry name" value="Rce1/LyrA-like_dom"/>
</dbReference>
<dbReference type="GO" id="GO:0080120">
    <property type="term" value="P:CAAX-box protein maturation"/>
    <property type="evidence" value="ECO:0007669"/>
    <property type="project" value="UniProtKB-ARBA"/>
</dbReference>
<feature type="transmembrane region" description="Helical" evidence="1">
    <location>
        <begin position="124"/>
        <end position="145"/>
    </location>
</feature>
<evidence type="ECO:0000313" key="4">
    <source>
        <dbReference type="Proteomes" id="UP000298468"/>
    </source>
</evidence>
<evidence type="ECO:0000256" key="1">
    <source>
        <dbReference type="SAM" id="Phobius"/>
    </source>
</evidence>
<dbReference type="Proteomes" id="UP000298468">
    <property type="component" value="Unassembled WGS sequence"/>
</dbReference>
<protein>
    <submittedName>
        <fullName evidence="3">CPBP family intramembrane metalloprotease</fullName>
    </submittedName>
</protein>
<feature type="transmembrane region" description="Helical" evidence="1">
    <location>
        <begin position="157"/>
        <end position="182"/>
    </location>
</feature>
<dbReference type="RefSeq" id="WP_134640194.1">
    <property type="nucleotide sequence ID" value="NZ_SOHM01000012.1"/>
</dbReference>
<dbReference type="GO" id="GO:0006508">
    <property type="term" value="P:proteolysis"/>
    <property type="evidence" value="ECO:0007669"/>
    <property type="project" value="UniProtKB-KW"/>
</dbReference>
<keyword evidence="1" id="KW-0812">Transmembrane</keyword>
<dbReference type="InterPro" id="IPR052710">
    <property type="entry name" value="CAAX_protease"/>
</dbReference>
<gene>
    <name evidence="3" type="ORF">E3T61_07160</name>
</gene>
<keyword evidence="3" id="KW-0482">Metalloprotease</keyword>
<dbReference type="EMBL" id="SOHM01000012">
    <property type="protein sequence ID" value="TFD92082.1"/>
    <property type="molecule type" value="Genomic_DNA"/>
</dbReference>
<organism evidence="3 4">
    <name type="scientific">Cryobacterium lactosi</name>
    <dbReference type="NCBI Taxonomy" id="1259202"/>
    <lineage>
        <taxon>Bacteria</taxon>
        <taxon>Bacillati</taxon>
        <taxon>Actinomycetota</taxon>
        <taxon>Actinomycetes</taxon>
        <taxon>Micrococcales</taxon>
        <taxon>Microbacteriaceae</taxon>
        <taxon>Cryobacterium</taxon>
    </lineage>
</organism>
<feature type="transmembrane region" description="Helical" evidence="1">
    <location>
        <begin position="188"/>
        <end position="206"/>
    </location>
</feature>
<evidence type="ECO:0000313" key="3">
    <source>
        <dbReference type="EMBL" id="TFD92082.1"/>
    </source>
</evidence>
<sequence length="235" mass="23866">MTTFIDDQLVVRQKTTPGWPELVAGAAAFAASYALVAVALPLIEDDATAGVVGLVVSGLMGMIALAAAVVIRIRGLSAFGIRRAKKRHLIVGAALGIVVCAVGSIGSGLYIVMSGDAQNIQTTYQAGAAGGLMSLLVTFVAGSIITPIGEEAFFRGVVANTLLARLGPWVGIIGSAAVFAVAHGINPVMVAAFLVGIVTAILFRWSGSIWPGVVLHGVNNTAALILPVIIAAAIN</sequence>
<comment type="caution">
    <text evidence="3">The sequence shown here is derived from an EMBL/GenBank/DDBJ whole genome shotgun (WGS) entry which is preliminary data.</text>
</comment>
<keyword evidence="3" id="KW-0645">Protease</keyword>
<keyword evidence="1" id="KW-0472">Membrane</keyword>
<dbReference type="PANTHER" id="PTHR36435:SF1">
    <property type="entry name" value="CAAX AMINO TERMINAL PROTEASE FAMILY PROTEIN"/>
    <property type="match status" value="1"/>
</dbReference>
<feature type="domain" description="CAAX prenyl protease 2/Lysostaphin resistance protein A-like" evidence="2">
    <location>
        <begin position="135"/>
        <end position="221"/>
    </location>
</feature>
<dbReference type="PANTHER" id="PTHR36435">
    <property type="entry name" value="SLR1288 PROTEIN"/>
    <property type="match status" value="1"/>
</dbReference>
<accession>A0A4R9BYG2</accession>